<keyword evidence="2" id="KW-1185">Reference proteome</keyword>
<protein>
    <submittedName>
        <fullName evidence="1">Membrane protein</fullName>
    </submittedName>
</protein>
<proteinExistence type="predicted"/>
<evidence type="ECO:0000313" key="2">
    <source>
        <dbReference type="Proteomes" id="UP000827554"/>
    </source>
</evidence>
<accession>A0AAE7SF40</accession>
<sequence length="24" mass="2801">MIFVSMTAIAFIIYVWMGRPRAAR</sequence>
<dbReference type="EMBL" id="MZ322021">
    <property type="protein sequence ID" value="QXN74372.1"/>
    <property type="molecule type" value="Genomic_DNA"/>
</dbReference>
<evidence type="ECO:0000313" key="1">
    <source>
        <dbReference type="EMBL" id="QXN74372.1"/>
    </source>
</evidence>
<dbReference type="Proteomes" id="UP000827554">
    <property type="component" value="Segment"/>
</dbReference>
<name>A0AAE7SF40_9CAUD</name>
<gene>
    <name evidence="1" type="primary">157</name>
    <name evidence="1" type="ORF">SEA_CAFASSO_157</name>
</gene>
<reference evidence="1 2" key="1">
    <citation type="submission" date="2021-05" db="EMBL/GenBank/DDBJ databases">
        <authorList>
            <person name="Bhalla S."/>
            <person name="Clase K."/>
            <person name="Cornely K."/>
            <person name="Forsyth M.H."/>
            <person name="Gosselin S."/>
            <person name="Jensen A."/>
            <person name="Nieto F."/>
            <person name="Tarbox B."/>
            <person name="Butela K.A."/>
            <person name="Garlena R.A."/>
            <person name="Russell D.A."/>
            <person name="Jacobs-Sera D."/>
            <person name="Hatfull G.F."/>
        </authorList>
    </citation>
    <scope>NUCLEOTIDE SEQUENCE [LARGE SCALE GENOMIC DNA]</scope>
</reference>
<organism evidence="1 2">
    <name type="scientific">Gordonia phage Cafasso</name>
    <dbReference type="NCBI Taxonomy" id="2851095"/>
    <lineage>
        <taxon>Viruses</taxon>
        <taxon>Duplodnaviria</taxon>
        <taxon>Heunggongvirae</taxon>
        <taxon>Uroviricota</taxon>
        <taxon>Caudoviricetes</taxon>
        <taxon>Kruegerviridae</taxon>
        <taxon>Cafassovirus</taxon>
        <taxon>Cafassovirus cafasso</taxon>
    </lineage>
</organism>